<protein>
    <submittedName>
        <fullName evidence="5">Uncharacterized protein</fullName>
    </submittedName>
</protein>
<evidence type="ECO:0000313" key="5">
    <source>
        <dbReference type="EMBL" id="CEK64876.1"/>
    </source>
</evidence>
<dbReference type="PANTHER" id="PTHR23061:SF12">
    <property type="entry name" value="DNA POLYMERASE ALPHA SUBUNIT B"/>
    <property type="match status" value="1"/>
</dbReference>
<reference evidence="5" key="1">
    <citation type="submission" date="2014-12" db="EMBL/GenBank/DDBJ databases">
        <title>Insight into the proteome of Arion vulgaris.</title>
        <authorList>
            <person name="Aradska J."/>
            <person name="Bulat T."/>
            <person name="Smidak R."/>
            <person name="Sarate P."/>
            <person name="Gangsoo J."/>
            <person name="Sialana F."/>
            <person name="Bilban M."/>
            <person name="Lubec G."/>
        </authorList>
    </citation>
    <scope>NUCLEOTIDE SEQUENCE</scope>
    <source>
        <tissue evidence="5">Skin</tissue>
    </source>
</reference>
<dbReference type="GO" id="GO:0006270">
    <property type="term" value="P:DNA replication initiation"/>
    <property type="evidence" value="ECO:0007669"/>
    <property type="project" value="TreeGrafter"/>
</dbReference>
<accession>A0A0B6ZAA6</accession>
<gene>
    <name evidence="5" type="primary">ORF53200</name>
</gene>
<evidence type="ECO:0000259" key="3">
    <source>
        <dbReference type="Pfam" id="PF08418"/>
    </source>
</evidence>
<dbReference type="Gene3D" id="1.10.8.530">
    <property type="entry name" value="DNA polymerase alpha-primase, subunit B, N-terminal domain"/>
    <property type="match status" value="1"/>
</dbReference>
<dbReference type="InterPro" id="IPR054300">
    <property type="entry name" value="OB_DPOA2"/>
</dbReference>
<dbReference type="InterPro" id="IPR016722">
    <property type="entry name" value="DNA_pol_alpha_bsu"/>
</dbReference>
<feature type="non-terminal residue" evidence="5">
    <location>
        <position position="319"/>
    </location>
</feature>
<comment type="subcellular location">
    <subcellularLocation>
        <location evidence="1">Nucleus</location>
    </subcellularLocation>
</comment>
<evidence type="ECO:0000259" key="4">
    <source>
        <dbReference type="Pfam" id="PF22062"/>
    </source>
</evidence>
<dbReference type="PANTHER" id="PTHR23061">
    <property type="entry name" value="DNA POLYMERASE 2 ALPHA 70 KDA SUBUNIT"/>
    <property type="match status" value="1"/>
</dbReference>
<organism evidence="5">
    <name type="scientific">Arion vulgaris</name>
    <dbReference type="NCBI Taxonomy" id="1028688"/>
    <lineage>
        <taxon>Eukaryota</taxon>
        <taxon>Metazoa</taxon>
        <taxon>Spiralia</taxon>
        <taxon>Lophotrochozoa</taxon>
        <taxon>Mollusca</taxon>
        <taxon>Gastropoda</taxon>
        <taxon>Heterobranchia</taxon>
        <taxon>Euthyneura</taxon>
        <taxon>Panpulmonata</taxon>
        <taxon>Eupulmonata</taxon>
        <taxon>Stylommatophora</taxon>
        <taxon>Helicina</taxon>
        <taxon>Arionoidea</taxon>
        <taxon>Arionidae</taxon>
        <taxon>Arion</taxon>
    </lineage>
</organism>
<proteinExistence type="predicted"/>
<dbReference type="InterPro" id="IPR013627">
    <property type="entry name" value="Pol_alpha_B_N"/>
</dbReference>
<evidence type="ECO:0000256" key="2">
    <source>
        <dbReference type="ARBA" id="ARBA00023242"/>
    </source>
</evidence>
<dbReference type="EMBL" id="HACG01018011">
    <property type="protein sequence ID" value="CEK64876.1"/>
    <property type="molecule type" value="Transcribed_RNA"/>
</dbReference>
<dbReference type="Pfam" id="PF08418">
    <property type="entry name" value="Pol_alpha_B_N"/>
    <property type="match status" value="1"/>
</dbReference>
<dbReference type="Pfam" id="PF22062">
    <property type="entry name" value="OB_DPOA2"/>
    <property type="match status" value="1"/>
</dbReference>
<dbReference type="GO" id="GO:0005658">
    <property type="term" value="C:alpha DNA polymerase:primase complex"/>
    <property type="evidence" value="ECO:0007669"/>
    <property type="project" value="TreeGrafter"/>
</dbReference>
<evidence type="ECO:0000256" key="1">
    <source>
        <dbReference type="ARBA" id="ARBA00004123"/>
    </source>
</evidence>
<feature type="domain" description="DNA polymerase alpha subunit B OB" evidence="4">
    <location>
        <begin position="221"/>
        <end position="317"/>
    </location>
</feature>
<name>A0A0B6ZAA6_9EUPU</name>
<feature type="domain" description="DNA polymerase alpha subunit B N-terminal" evidence="3">
    <location>
        <begin position="8"/>
        <end position="72"/>
    </location>
</feature>
<dbReference type="AlphaFoldDB" id="A0A0B6ZAA6"/>
<keyword evidence="2" id="KW-0539">Nucleus</keyword>
<dbReference type="InterPro" id="IPR043034">
    <property type="entry name" value="DNA_pol_alpha_B_N_sf"/>
</dbReference>
<sequence length="319" mass="34862">MATVSVKELSDEFDLFEVDINEDQLLKLQELCSSYSLEASSMVNQWMAFSSSRKMALTTDSLNTFEREWLPKKIQSSQSKTPKQKRMKIFNKDTIDSLLEDQIEVLGAYATPDAKNQIVQTAKRQLTPENFNNSNKRFTGTTRTPAINPAFPPAISPASSTPSAKFSSRSNAGDIMATFGNTSGVSWHGEGQGCKVSLFDATCVLTQNVKYMFQKMSEKASVLNDVVQEMATVLQNAHGVEEWAHVALPSQESVAVVGRVCCDSIGRLNSQSVLLEGSRETSAGKCINLDLADLSQYSLFPGQIIACEGANVTGKKICS</sequence>